<evidence type="ECO:0000313" key="2">
    <source>
        <dbReference type="EMBL" id="KAL0202427.1"/>
    </source>
</evidence>
<accession>A0ABD0RV58</accession>
<evidence type="ECO:0000259" key="1">
    <source>
        <dbReference type="Pfam" id="PF07678"/>
    </source>
</evidence>
<gene>
    <name evidence="2" type="ORF">M9458_000445</name>
</gene>
<feature type="non-terminal residue" evidence="2">
    <location>
        <position position="53"/>
    </location>
</feature>
<feature type="domain" description="Alpha-macroglobulin-like TED" evidence="1">
    <location>
        <begin position="1"/>
        <end position="52"/>
    </location>
</feature>
<protein>
    <recommendedName>
        <fullName evidence="1">Alpha-macroglobulin-like TED domain-containing protein</fullName>
    </recommendedName>
</protein>
<dbReference type="AlphaFoldDB" id="A0ABD0RV58"/>
<dbReference type="InterPro" id="IPR011626">
    <property type="entry name" value="Alpha-macroglobulin_TED"/>
</dbReference>
<reference evidence="2 3" key="1">
    <citation type="submission" date="2024-05" db="EMBL/GenBank/DDBJ databases">
        <title>Genome sequencing and assembly of Indian major carp, Cirrhinus mrigala (Hamilton, 1822).</title>
        <authorList>
            <person name="Mohindra V."/>
            <person name="Chowdhury L.M."/>
            <person name="Lal K."/>
            <person name="Jena J.K."/>
        </authorList>
    </citation>
    <scope>NUCLEOTIDE SEQUENCE [LARGE SCALE GENOMIC DNA]</scope>
    <source>
        <strain evidence="2">CM1030</strain>
        <tissue evidence="2">Blood</tissue>
    </source>
</reference>
<evidence type="ECO:0000313" key="3">
    <source>
        <dbReference type="Proteomes" id="UP001529510"/>
    </source>
</evidence>
<dbReference type="Gene3D" id="1.50.10.20">
    <property type="match status" value="1"/>
</dbReference>
<dbReference type="Proteomes" id="UP001529510">
    <property type="component" value="Unassembled WGS sequence"/>
</dbReference>
<dbReference type="SUPFAM" id="SSF48239">
    <property type="entry name" value="Terpenoid cyclases/Protein prenyltransferases"/>
    <property type="match status" value="1"/>
</dbReference>
<dbReference type="Pfam" id="PF07678">
    <property type="entry name" value="TED_complement"/>
    <property type="match status" value="1"/>
</dbReference>
<keyword evidence="3" id="KW-1185">Reference proteome</keyword>
<dbReference type="InterPro" id="IPR008930">
    <property type="entry name" value="Terpenoid_cyclase/PrenylTrfase"/>
</dbReference>
<comment type="caution">
    <text evidence="2">The sequence shown here is derived from an EMBL/GenBank/DDBJ whole genome shotgun (WGS) entry which is preliminary data.</text>
</comment>
<dbReference type="InterPro" id="IPR050473">
    <property type="entry name" value="A2M/Complement_sys"/>
</dbReference>
<feature type="non-terminal residue" evidence="2">
    <location>
        <position position="1"/>
    </location>
</feature>
<organism evidence="2 3">
    <name type="scientific">Cirrhinus mrigala</name>
    <name type="common">Mrigala</name>
    <dbReference type="NCBI Taxonomy" id="683832"/>
    <lineage>
        <taxon>Eukaryota</taxon>
        <taxon>Metazoa</taxon>
        <taxon>Chordata</taxon>
        <taxon>Craniata</taxon>
        <taxon>Vertebrata</taxon>
        <taxon>Euteleostomi</taxon>
        <taxon>Actinopterygii</taxon>
        <taxon>Neopterygii</taxon>
        <taxon>Teleostei</taxon>
        <taxon>Ostariophysi</taxon>
        <taxon>Cypriniformes</taxon>
        <taxon>Cyprinidae</taxon>
        <taxon>Labeoninae</taxon>
        <taxon>Labeonini</taxon>
        <taxon>Cirrhinus</taxon>
    </lineage>
</organism>
<sequence length="53" mass="5851">LTAYVAKVFAMASNLVSIEDNVICNAIKWLVRNKQLQNGSFKEDAAVIHGEMV</sequence>
<proteinExistence type="predicted"/>
<dbReference type="PANTHER" id="PTHR11412">
    <property type="entry name" value="MACROGLOBULIN / COMPLEMENT"/>
    <property type="match status" value="1"/>
</dbReference>
<dbReference type="PANTHER" id="PTHR11412:SF81">
    <property type="entry name" value="COMPLEMENT C3"/>
    <property type="match status" value="1"/>
</dbReference>
<name>A0ABD0RV58_CIRMR</name>
<dbReference type="EMBL" id="JAMKFB020000001">
    <property type="protein sequence ID" value="KAL0202427.1"/>
    <property type="molecule type" value="Genomic_DNA"/>
</dbReference>